<dbReference type="InterPro" id="IPR017938">
    <property type="entry name" value="Riboflavin_synthase-like_b-brl"/>
</dbReference>
<proteinExistence type="inferred from homology"/>
<evidence type="ECO:0000259" key="2">
    <source>
        <dbReference type="PROSITE" id="PS51384"/>
    </source>
</evidence>
<dbReference type="InterPro" id="IPR007037">
    <property type="entry name" value="SIP_rossman_dom"/>
</dbReference>
<dbReference type="CDD" id="cd06193">
    <property type="entry name" value="siderophore_interacting"/>
    <property type="match status" value="1"/>
</dbReference>
<dbReference type="Gene3D" id="3.40.50.80">
    <property type="entry name" value="Nucleotide-binding domain of ferredoxin-NADP reductase (FNR) module"/>
    <property type="match status" value="1"/>
</dbReference>
<feature type="domain" description="FAD-binding FR-type" evidence="2">
    <location>
        <begin position="6"/>
        <end position="125"/>
    </location>
</feature>
<gene>
    <name evidence="3" type="ORF">BCF53_102349</name>
</gene>
<dbReference type="GO" id="GO:0016491">
    <property type="term" value="F:oxidoreductase activity"/>
    <property type="evidence" value="ECO:0007669"/>
    <property type="project" value="InterPro"/>
</dbReference>
<comment type="caution">
    <text evidence="3">The sequence shown here is derived from an EMBL/GenBank/DDBJ whole genome shotgun (WGS) entry which is preliminary data.</text>
</comment>
<dbReference type="SUPFAM" id="SSF63380">
    <property type="entry name" value="Riboflavin synthase domain-like"/>
    <property type="match status" value="1"/>
</dbReference>
<dbReference type="InterPro" id="IPR017927">
    <property type="entry name" value="FAD-bd_FR_type"/>
</dbReference>
<dbReference type="PANTHER" id="PTHR30157">
    <property type="entry name" value="FERRIC REDUCTASE, NADPH-DEPENDENT"/>
    <property type="match status" value="1"/>
</dbReference>
<dbReference type="InterPro" id="IPR039374">
    <property type="entry name" value="SIP_fam"/>
</dbReference>
<comment type="similarity">
    <text evidence="1">Belongs to the SIP oxidoreductase family.</text>
</comment>
<dbReference type="EMBL" id="SLZR01000002">
    <property type="protein sequence ID" value="TCS43322.1"/>
    <property type="molecule type" value="Genomic_DNA"/>
</dbReference>
<evidence type="ECO:0000313" key="3">
    <source>
        <dbReference type="EMBL" id="TCS43322.1"/>
    </source>
</evidence>
<dbReference type="PANTHER" id="PTHR30157:SF0">
    <property type="entry name" value="NADPH-DEPENDENT FERRIC-CHELATE REDUCTASE"/>
    <property type="match status" value="1"/>
</dbReference>
<dbReference type="Pfam" id="PF04954">
    <property type="entry name" value="SIP"/>
    <property type="match status" value="1"/>
</dbReference>
<dbReference type="Gene3D" id="2.40.30.10">
    <property type="entry name" value="Translation factors"/>
    <property type="match status" value="1"/>
</dbReference>
<dbReference type="Proteomes" id="UP000295793">
    <property type="component" value="Unassembled WGS sequence"/>
</dbReference>
<dbReference type="PROSITE" id="PS51384">
    <property type="entry name" value="FAD_FR"/>
    <property type="match status" value="1"/>
</dbReference>
<dbReference type="InterPro" id="IPR039261">
    <property type="entry name" value="FNR_nucleotide-bd"/>
</dbReference>
<dbReference type="AlphaFoldDB" id="A0A4V2UK92"/>
<dbReference type="OrthoDB" id="9814826at2"/>
<evidence type="ECO:0000256" key="1">
    <source>
        <dbReference type="ARBA" id="ARBA00035644"/>
    </source>
</evidence>
<sequence length="262" mass="29111">MAKPIPKSHRVTVTATERVTANMQRITLQGEEIGHITADDAGNYIKLMFNPQGGTDLKQLAEGERPVLRTYTIRSVDTENTAIEVDFVAHLSPDHEPGVAASWAMQAKVGDTISIGGPGKMQAMYTDADWYLMVADMTALPACSVKASQLPSDAKGYMVVSLMSEADKQALNVPEGIEVIWLPPQQSLVETVKNLPWLEGNVSTWSACEFEDMRQLRKYFRVQKQVARDHSYISSYWKRGVSEDRHKVIKKAEAEKDAAQSL</sequence>
<dbReference type="InterPro" id="IPR013113">
    <property type="entry name" value="SIP_FAD-bd"/>
</dbReference>
<protein>
    <submittedName>
        <fullName evidence="3">NADPH-dependent ferric siderophore reductase</fullName>
    </submittedName>
</protein>
<organism evidence="3 4">
    <name type="scientific">Reinekea marinisedimentorum</name>
    <dbReference type="NCBI Taxonomy" id="230495"/>
    <lineage>
        <taxon>Bacteria</taxon>
        <taxon>Pseudomonadati</taxon>
        <taxon>Pseudomonadota</taxon>
        <taxon>Gammaproteobacteria</taxon>
        <taxon>Oceanospirillales</taxon>
        <taxon>Saccharospirillaceae</taxon>
        <taxon>Reinekea</taxon>
    </lineage>
</organism>
<dbReference type="Pfam" id="PF08021">
    <property type="entry name" value="FAD_binding_9"/>
    <property type="match status" value="1"/>
</dbReference>
<keyword evidence="4" id="KW-1185">Reference proteome</keyword>
<name>A0A4V2UK92_9GAMM</name>
<dbReference type="RefSeq" id="WP_132700155.1">
    <property type="nucleotide sequence ID" value="NZ_SLZR01000002.1"/>
</dbReference>
<accession>A0A4V2UK92</accession>
<evidence type="ECO:0000313" key="4">
    <source>
        <dbReference type="Proteomes" id="UP000295793"/>
    </source>
</evidence>
<reference evidence="3 4" key="1">
    <citation type="submission" date="2019-03" db="EMBL/GenBank/DDBJ databases">
        <title>Genomic Encyclopedia of Archaeal and Bacterial Type Strains, Phase II (KMG-II): from individual species to whole genera.</title>
        <authorList>
            <person name="Goeker M."/>
        </authorList>
    </citation>
    <scope>NUCLEOTIDE SEQUENCE [LARGE SCALE GENOMIC DNA]</scope>
    <source>
        <strain evidence="3 4">DSM 15388</strain>
    </source>
</reference>